<feature type="region of interest" description="Disordered" evidence="5">
    <location>
        <begin position="446"/>
        <end position="476"/>
    </location>
</feature>
<keyword evidence="3" id="KW-0808">Transferase</keyword>
<dbReference type="EMBL" id="CM026431">
    <property type="protein sequence ID" value="KAG0560584.1"/>
    <property type="molecule type" value="Genomic_DNA"/>
</dbReference>
<feature type="compositionally biased region" description="Basic and acidic residues" evidence="5">
    <location>
        <begin position="448"/>
        <end position="463"/>
    </location>
</feature>
<dbReference type="OrthoDB" id="411785at2759"/>
<evidence type="ECO:0000259" key="6">
    <source>
        <dbReference type="Pfam" id="PF08241"/>
    </source>
</evidence>
<dbReference type="GO" id="GO:0032259">
    <property type="term" value="P:methylation"/>
    <property type="evidence" value="ECO:0007669"/>
    <property type="project" value="UniProtKB-KW"/>
</dbReference>
<evidence type="ECO:0000256" key="5">
    <source>
        <dbReference type="SAM" id="MobiDB-lite"/>
    </source>
</evidence>
<proteinExistence type="inferred from homology"/>
<accession>A0A8T0GQV2</accession>
<keyword evidence="8" id="KW-1185">Reference proteome</keyword>
<dbReference type="CDD" id="cd02440">
    <property type="entry name" value="AdoMet_MTases"/>
    <property type="match status" value="1"/>
</dbReference>
<dbReference type="InterPro" id="IPR013216">
    <property type="entry name" value="Methyltransf_11"/>
</dbReference>
<dbReference type="Pfam" id="PF08241">
    <property type="entry name" value="Methyltransf_11"/>
    <property type="match status" value="1"/>
</dbReference>
<dbReference type="Proteomes" id="UP000822688">
    <property type="component" value="Chromosome 10"/>
</dbReference>
<dbReference type="InterPro" id="IPR051419">
    <property type="entry name" value="Lys/N-term_MeTrsfase_sf"/>
</dbReference>
<dbReference type="InterPro" id="IPR029063">
    <property type="entry name" value="SAM-dependent_MTases_sf"/>
</dbReference>
<evidence type="ECO:0000256" key="3">
    <source>
        <dbReference type="ARBA" id="ARBA00022679"/>
    </source>
</evidence>
<feature type="domain" description="Methyltransferase type 11" evidence="6">
    <location>
        <begin position="66"/>
        <end position="167"/>
    </location>
</feature>
<reference evidence="7" key="1">
    <citation type="submission" date="2020-06" db="EMBL/GenBank/DDBJ databases">
        <title>WGS assembly of Ceratodon purpureus strain R40.</title>
        <authorList>
            <person name="Carey S.B."/>
            <person name="Jenkins J."/>
            <person name="Shu S."/>
            <person name="Lovell J.T."/>
            <person name="Sreedasyam A."/>
            <person name="Maumus F."/>
            <person name="Tiley G.P."/>
            <person name="Fernandez-Pozo N."/>
            <person name="Barry K."/>
            <person name="Chen C."/>
            <person name="Wang M."/>
            <person name="Lipzen A."/>
            <person name="Daum C."/>
            <person name="Saski C.A."/>
            <person name="Payton A.C."/>
            <person name="Mcbreen J.C."/>
            <person name="Conrad R.E."/>
            <person name="Kollar L.M."/>
            <person name="Olsson S."/>
            <person name="Huttunen S."/>
            <person name="Landis J.B."/>
            <person name="Wickett N.J."/>
            <person name="Johnson M.G."/>
            <person name="Rensing S.A."/>
            <person name="Grimwood J."/>
            <person name="Schmutz J."/>
            <person name="Mcdaniel S.F."/>
        </authorList>
    </citation>
    <scope>NUCLEOTIDE SEQUENCE</scope>
    <source>
        <strain evidence="7">R40</strain>
    </source>
</reference>
<dbReference type="Gene3D" id="3.40.50.150">
    <property type="entry name" value="Vaccinia Virus protein VP39"/>
    <property type="match status" value="2"/>
</dbReference>
<dbReference type="GO" id="GO:0008757">
    <property type="term" value="F:S-adenosylmethionine-dependent methyltransferase activity"/>
    <property type="evidence" value="ECO:0007669"/>
    <property type="project" value="InterPro"/>
</dbReference>
<dbReference type="SUPFAM" id="SSF53335">
    <property type="entry name" value="S-adenosyl-L-methionine-dependent methyltransferases"/>
    <property type="match status" value="2"/>
</dbReference>
<dbReference type="PANTHER" id="PTHR12176:SF78">
    <property type="entry name" value="EEF1A LYSINE AND N-TERMINAL METHYLTRANSFERASE"/>
    <property type="match status" value="1"/>
</dbReference>
<protein>
    <recommendedName>
        <fullName evidence="6">Methyltransferase type 11 domain-containing protein</fullName>
    </recommendedName>
</protein>
<dbReference type="PANTHER" id="PTHR12176">
    <property type="entry name" value="SAM-DEPENDENT METHYLTRANSFERASE SUPERFAMILY PROTEIN"/>
    <property type="match status" value="1"/>
</dbReference>
<comment type="similarity">
    <text evidence="1">Belongs to the methyltransferase superfamily.</text>
</comment>
<organism evidence="7 8">
    <name type="scientific">Ceratodon purpureus</name>
    <name type="common">Fire moss</name>
    <name type="synonym">Dicranum purpureum</name>
    <dbReference type="NCBI Taxonomy" id="3225"/>
    <lineage>
        <taxon>Eukaryota</taxon>
        <taxon>Viridiplantae</taxon>
        <taxon>Streptophyta</taxon>
        <taxon>Embryophyta</taxon>
        <taxon>Bryophyta</taxon>
        <taxon>Bryophytina</taxon>
        <taxon>Bryopsida</taxon>
        <taxon>Dicranidae</taxon>
        <taxon>Pseudoditrichales</taxon>
        <taxon>Ditrichaceae</taxon>
        <taxon>Ceratodon</taxon>
    </lineage>
</organism>
<dbReference type="AlphaFoldDB" id="A0A8T0GQV2"/>
<evidence type="ECO:0000313" key="7">
    <source>
        <dbReference type="EMBL" id="KAG0560584.1"/>
    </source>
</evidence>
<keyword evidence="4" id="KW-0511">Multifunctional enzyme</keyword>
<evidence type="ECO:0000256" key="2">
    <source>
        <dbReference type="ARBA" id="ARBA00022603"/>
    </source>
</evidence>
<gene>
    <name evidence="7" type="ORF">KC19_10G191400</name>
</gene>
<evidence type="ECO:0000256" key="4">
    <source>
        <dbReference type="ARBA" id="ARBA00023268"/>
    </source>
</evidence>
<evidence type="ECO:0000256" key="1">
    <source>
        <dbReference type="ARBA" id="ARBA00008361"/>
    </source>
</evidence>
<sequence length="765" mass="85808">MVMSYSMELLPRSVSQDCRLVEYWDGYFRARNGQAIEWLCEWMDLQGFLAMLVPKSKSAAVPILVAGCGNSELSAHMYDAGWHNIINVDFSKVVIAEMLRLHVRSRPHMRWQFMDITRLQFADSSFDMVLDKGSLDVLMGEITEGSLPAISYLSEVKRVLRPGGKYACVTRAQNNVLGLLLETFRQGWLLNVHKILLVSSSSDPQLQPYLVYAIKSSTEDFAPVKCFFGSSPNPCAETQVQLIVETIKKENELRSQGGLIDTSDIFGQLHRGRRTPLKLGGHYPAVVLDAKPDAEPPALRCGVFLVPKSRAHEWLFSSEEGQWQVIETAQAGRLILVTLDSQQTDNMDYIKQELSPFIKPLLPLDCRDSDTIPYMTTNDSLSQRILLEEIESPMTGTIHVEELVLLSEDDSTASRAEEAKPKQYRRLVFRRNPNLIQSEASLIPVKLPSKERDRSKNGADVGRRQSGNRKKHKARDSVLGLRTGYEEVRVDFSYLASEYHAGMISGLSLIAHSFEQWISAKEPIRGMIVGLGAGLLPMFVHNHIPVDIIQVVEVDGVVGDVAKRHFGFVENERMQLHIADGLEVVRAIARNESYLPHSDLLEEDLSLLKLASRKSDVRSEAASLAEGRGGRNESQKLHILIIDADSEDPSTGLSCPPAEFLEEPFLRAAREALVEGGILAINVVSRASSPHITSVALLQKVFEEVYDLEIEEHVNRVLFALPQHRQIERGMEEARVKLERLAAAFAPWENGPSMKEYVKKLKRLK</sequence>
<evidence type="ECO:0000313" key="8">
    <source>
        <dbReference type="Proteomes" id="UP000822688"/>
    </source>
</evidence>
<comment type="caution">
    <text evidence="7">The sequence shown here is derived from an EMBL/GenBank/DDBJ whole genome shotgun (WGS) entry which is preliminary data.</text>
</comment>
<keyword evidence="2" id="KW-0489">Methyltransferase</keyword>
<name>A0A8T0GQV2_CERPU</name>